<protein>
    <recommendedName>
        <fullName evidence="3">Dipeptidylpeptidase IV N-terminal domain-containing protein</fullName>
    </recommendedName>
</protein>
<sequence length="251" mass="27372">DVVTGASPQFTASGGLYPVWSESGNDLYYTNATTAGGGGFRRPSDSSEESEQVYALPGFSLISDASSGDSIILVRATQSETSRDLLLVRPRPDAAVFDNYLTAEWNEGNPDISPDGKWVAYQSDESGENRIYVHSFPNISGQRSVSPELGADPVWSPDGQKIYYRSGSQFMSVDVTTEPAFTVSAPELLFENIEYTRLQSQGWVRNWDLHPDGDRFIMVRSEGGAGGGGATLNAVYVVVNWFEELKARMGN</sequence>
<reference evidence="2" key="1">
    <citation type="submission" date="2018-05" db="EMBL/GenBank/DDBJ databases">
        <authorList>
            <person name="Lanie J.A."/>
            <person name="Ng W.-L."/>
            <person name="Kazmierczak K.M."/>
            <person name="Andrzejewski T.M."/>
            <person name="Davidsen T.M."/>
            <person name="Wayne K.J."/>
            <person name="Tettelin H."/>
            <person name="Glass J.I."/>
            <person name="Rusch D."/>
            <person name="Podicherti R."/>
            <person name="Tsui H.-C.T."/>
            <person name="Winkler M.E."/>
        </authorList>
    </citation>
    <scope>NUCLEOTIDE SEQUENCE</scope>
</reference>
<dbReference type="PANTHER" id="PTHR36842">
    <property type="entry name" value="PROTEIN TOLB HOMOLOG"/>
    <property type="match status" value="1"/>
</dbReference>
<proteinExistence type="inferred from homology"/>
<dbReference type="Gene3D" id="2.120.10.30">
    <property type="entry name" value="TolB, C-terminal domain"/>
    <property type="match status" value="1"/>
</dbReference>
<organism evidence="2">
    <name type="scientific">marine metagenome</name>
    <dbReference type="NCBI Taxonomy" id="408172"/>
    <lineage>
        <taxon>unclassified sequences</taxon>
        <taxon>metagenomes</taxon>
        <taxon>ecological metagenomes</taxon>
    </lineage>
</organism>
<evidence type="ECO:0008006" key="3">
    <source>
        <dbReference type="Google" id="ProtNLM"/>
    </source>
</evidence>
<dbReference type="InterPro" id="IPR011659">
    <property type="entry name" value="WD40"/>
</dbReference>
<dbReference type="Pfam" id="PF07676">
    <property type="entry name" value="PD40"/>
    <property type="match status" value="2"/>
</dbReference>
<evidence type="ECO:0000313" key="2">
    <source>
        <dbReference type="EMBL" id="SVD40881.1"/>
    </source>
</evidence>
<dbReference type="PANTHER" id="PTHR36842:SF1">
    <property type="entry name" value="PROTEIN TOLB"/>
    <property type="match status" value="1"/>
</dbReference>
<dbReference type="SUPFAM" id="SSF82171">
    <property type="entry name" value="DPP6 N-terminal domain-like"/>
    <property type="match status" value="1"/>
</dbReference>
<gene>
    <name evidence="2" type="ORF">METZ01_LOCUS393735</name>
</gene>
<feature type="non-terminal residue" evidence="2">
    <location>
        <position position="1"/>
    </location>
</feature>
<evidence type="ECO:0000256" key="1">
    <source>
        <dbReference type="ARBA" id="ARBA00009820"/>
    </source>
</evidence>
<dbReference type="InterPro" id="IPR011042">
    <property type="entry name" value="6-blade_b-propeller_TolB-like"/>
</dbReference>
<name>A0A382V4P9_9ZZZZ</name>
<dbReference type="AlphaFoldDB" id="A0A382V4P9"/>
<accession>A0A382V4P9</accession>
<dbReference type="EMBL" id="UINC01148789">
    <property type="protein sequence ID" value="SVD40881.1"/>
    <property type="molecule type" value="Genomic_DNA"/>
</dbReference>
<comment type="similarity">
    <text evidence="1">Belongs to the TolB family.</text>
</comment>